<accession>A0A1Q9BTZ2</accession>
<feature type="compositionally biased region" description="Polar residues" evidence="1">
    <location>
        <begin position="122"/>
        <end position="131"/>
    </location>
</feature>
<keyword evidence="3" id="KW-1185">Reference proteome</keyword>
<feature type="non-terminal residue" evidence="2">
    <location>
        <position position="1"/>
    </location>
</feature>
<comment type="caution">
    <text evidence="2">The sequence shown here is derived from an EMBL/GenBank/DDBJ whole genome shotgun (WGS) entry which is preliminary data.</text>
</comment>
<dbReference type="EMBL" id="LSRX01004190">
    <property type="protein sequence ID" value="OLP74149.1"/>
    <property type="molecule type" value="Genomic_DNA"/>
</dbReference>
<protein>
    <submittedName>
        <fullName evidence="2">Uncharacterized protein</fullName>
    </submittedName>
</protein>
<dbReference type="Proteomes" id="UP000186817">
    <property type="component" value="Unassembled WGS sequence"/>
</dbReference>
<organism evidence="2 3">
    <name type="scientific">Symbiodinium microadriaticum</name>
    <name type="common">Dinoflagellate</name>
    <name type="synonym">Zooxanthella microadriatica</name>
    <dbReference type="NCBI Taxonomy" id="2951"/>
    <lineage>
        <taxon>Eukaryota</taxon>
        <taxon>Sar</taxon>
        <taxon>Alveolata</taxon>
        <taxon>Dinophyceae</taxon>
        <taxon>Suessiales</taxon>
        <taxon>Symbiodiniaceae</taxon>
        <taxon>Symbiodinium</taxon>
    </lineage>
</organism>
<gene>
    <name evidence="2" type="ORF">AK812_SmicGene46396</name>
</gene>
<evidence type="ECO:0000256" key="1">
    <source>
        <dbReference type="SAM" id="MobiDB-lite"/>
    </source>
</evidence>
<reference evidence="2 3" key="1">
    <citation type="submission" date="2016-02" db="EMBL/GenBank/DDBJ databases">
        <title>Genome analysis of coral dinoflagellate symbionts highlights evolutionary adaptations to a symbiotic lifestyle.</title>
        <authorList>
            <person name="Aranda M."/>
            <person name="Li Y."/>
            <person name="Liew Y.J."/>
            <person name="Baumgarten S."/>
            <person name="Simakov O."/>
            <person name="Wilson M."/>
            <person name="Piel J."/>
            <person name="Ashoor H."/>
            <person name="Bougouffa S."/>
            <person name="Bajic V.B."/>
            <person name="Ryu T."/>
            <person name="Ravasi T."/>
            <person name="Bayer T."/>
            <person name="Micklem G."/>
            <person name="Kim H."/>
            <person name="Bhak J."/>
            <person name="Lajeunesse T.C."/>
            <person name="Voolstra C.R."/>
        </authorList>
    </citation>
    <scope>NUCLEOTIDE SEQUENCE [LARGE SCALE GENOMIC DNA]</scope>
    <source>
        <strain evidence="2 3">CCMP2467</strain>
    </source>
</reference>
<evidence type="ECO:0000313" key="3">
    <source>
        <dbReference type="Proteomes" id="UP000186817"/>
    </source>
</evidence>
<evidence type="ECO:0000313" key="2">
    <source>
        <dbReference type="EMBL" id="OLP74149.1"/>
    </source>
</evidence>
<proteinExistence type="predicted"/>
<feature type="region of interest" description="Disordered" evidence="1">
    <location>
        <begin position="102"/>
        <end position="131"/>
    </location>
</feature>
<dbReference type="AlphaFoldDB" id="A0A1Q9BTZ2"/>
<name>A0A1Q9BTZ2_SYMMI</name>
<sequence length="131" mass="14539">ELQTFKKFGDAMLSKTARLSDLISSIESYRTYVEKDSSDERKIDKHEYEKVEVVRAEAAGMSGEEHEKRLLAKIAKQTQASTVEGLQLLKFRWMEDPALNTRAGTLDQGASPGSGRALIAENDSTSMLDNA</sequence>